<dbReference type="RefSeq" id="WP_249866767.1">
    <property type="nucleotide sequence ID" value="NZ_JAMGBC010000001.1"/>
</dbReference>
<sequence length="58" mass="6203">MIPWLGSGSDEDDQDEDDEGIDESALLGDDGIIIDTGVTSGSDPTAWDPIGIDRRPDR</sequence>
<proteinExistence type="predicted"/>
<dbReference type="EMBL" id="JAMGBC010000001">
    <property type="protein sequence ID" value="MCL6677776.1"/>
    <property type="molecule type" value="Genomic_DNA"/>
</dbReference>
<name>A0ABT0RC15_9SPHN</name>
<feature type="compositionally biased region" description="Acidic residues" evidence="1">
    <location>
        <begin position="9"/>
        <end position="22"/>
    </location>
</feature>
<keyword evidence="3" id="KW-1185">Reference proteome</keyword>
<organism evidence="2 3">
    <name type="scientific">Sphingomonas anseongensis</name>
    <dbReference type="NCBI Taxonomy" id="2908207"/>
    <lineage>
        <taxon>Bacteria</taxon>
        <taxon>Pseudomonadati</taxon>
        <taxon>Pseudomonadota</taxon>
        <taxon>Alphaproteobacteria</taxon>
        <taxon>Sphingomonadales</taxon>
        <taxon>Sphingomonadaceae</taxon>
        <taxon>Sphingomonas</taxon>
    </lineage>
</organism>
<evidence type="ECO:0000313" key="2">
    <source>
        <dbReference type="EMBL" id="MCL6677776.1"/>
    </source>
</evidence>
<dbReference type="Proteomes" id="UP001165343">
    <property type="component" value="Unassembled WGS sequence"/>
</dbReference>
<accession>A0ABT0RC15</accession>
<comment type="caution">
    <text evidence="2">The sequence shown here is derived from an EMBL/GenBank/DDBJ whole genome shotgun (WGS) entry which is preliminary data.</text>
</comment>
<evidence type="ECO:0000313" key="3">
    <source>
        <dbReference type="Proteomes" id="UP001165343"/>
    </source>
</evidence>
<feature type="region of interest" description="Disordered" evidence="1">
    <location>
        <begin position="1"/>
        <end position="58"/>
    </location>
</feature>
<evidence type="ECO:0000256" key="1">
    <source>
        <dbReference type="SAM" id="MobiDB-lite"/>
    </source>
</evidence>
<reference evidence="2" key="1">
    <citation type="submission" date="2022-05" db="EMBL/GenBank/DDBJ databases">
        <authorList>
            <person name="Jo J.-H."/>
            <person name="Im W.-T."/>
        </authorList>
    </citation>
    <scope>NUCLEOTIDE SEQUENCE</scope>
    <source>
        <strain evidence="2">RG327</strain>
    </source>
</reference>
<protein>
    <submittedName>
        <fullName evidence="2">Uncharacterized protein</fullName>
    </submittedName>
</protein>
<gene>
    <name evidence="2" type="ORF">LZ519_00360</name>
</gene>